<sequence>MKEKIKRIFISYAKEDSGAARKLFEHLQRAGFNPWLDTESILPGQRWRNAIRDAIRNSAYVLAILSNNSVSKRGYVQKELKEALEILDELPDSEIFIIPIRLDPCSPSNERLKDLQWLDLFPSWEKGLSKLFRALGQKFEDIPLHLTSINADVVELKFFEAGSDAPPLSEREYDNSFESSEIRYIYWELDLAGPRSDKRLDFKIRAVWYSPDGEGLLKHDHWAYREPEWTTSQHWKRHDS</sequence>
<dbReference type="Gene3D" id="3.40.50.10140">
    <property type="entry name" value="Toll/interleukin-1 receptor homology (TIR) domain"/>
    <property type="match status" value="1"/>
</dbReference>
<evidence type="ECO:0000259" key="1">
    <source>
        <dbReference type="PROSITE" id="PS50104"/>
    </source>
</evidence>
<protein>
    <recommendedName>
        <fullName evidence="1">TIR domain-containing protein</fullName>
    </recommendedName>
</protein>
<comment type="caution">
    <text evidence="2">The sequence shown here is derived from an EMBL/GenBank/DDBJ whole genome shotgun (WGS) entry which is preliminary data.</text>
</comment>
<dbReference type="EMBL" id="BARS01030388">
    <property type="protein sequence ID" value="GAG21237.1"/>
    <property type="molecule type" value="Genomic_DNA"/>
</dbReference>
<reference evidence="2" key="1">
    <citation type="journal article" date="2014" name="Front. Microbiol.">
        <title>High frequency of phylogenetically diverse reductive dehalogenase-homologous genes in deep subseafloor sedimentary metagenomes.</title>
        <authorList>
            <person name="Kawai M."/>
            <person name="Futagami T."/>
            <person name="Toyoda A."/>
            <person name="Takaki Y."/>
            <person name="Nishi S."/>
            <person name="Hori S."/>
            <person name="Arai W."/>
            <person name="Tsubouchi T."/>
            <person name="Morono Y."/>
            <person name="Uchiyama I."/>
            <person name="Ito T."/>
            <person name="Fujiyama A."/>
            <person name="Inagaki F."/>
            <person name="Takami H."/>
        </authorList>
    </citation>
    <scope>NUCLEOTIDE SEQUENCE</scope>
    <source>
        <strain evidence="2">Expedition CK06-06</strain>
    </source>
</reference>
<name>X0WDF5_9ZZZZ</name>
<organism evidence="2">
    <name type="scientific">marine sediment metagenome</name>
    <dbReference type="NCBI Taxonomy" id="412755"/>
    <lineage>
        <taxon>unclassified sequences</taxon>
        <taxon>metagenomes</taxon>
        <taxon>ecological metagenomes</taxon>
    </lineage>
</organism>
<gene>
    <name evidence="2" type="ORF">S01H1_47398</name>
</gene>
<dbReference type="SMART" id="SM00255">
    <property type="entry name" value="TIR"/>
    <property type="match status" value="1"/>
</dbReference>
<dbReference type="Pfam" id="PF13676">
    <property type="entry name" value="TIR_2"/>
    <property type="match status" value="1"/>
</dbReference>
<accession>X0WDF5</accession>
<dbReference type="AlphaFoldDB" id="X0WDF5"/>
<proteinExistence type="predicted"/>
<dbReference type="SUPFAM" id="SSF52200">
    <property type="entry name" value="Toll/Interleukin receptor TIR domain"/>
    <property type="match status" value="1"/>
</dbReference>
<dbReference type="InterPro" id="IPR035897">
    <property type="entry name" value="Toll_tir_struct_dom_sf"/>
</dbReference>
<dbReference type="InterPro" id="IPR000157">
    <property type="entry name" value="TIR_dom"/>
</dbReference>
<feature type="domain" description="TIR" evidence="1">
    <location>
        <begin position="4"/>
        <end position="139"/>
    </location>
</feature>
<feature type="non-terminal residue" evidence="2">
    <location>
        <position position="240"/>
    </location>
</feature>
<evidence type="ECO:0000313" key="2">
    <source>
        <dbReference type="EMBL" id="GAG21237.1"/>
    </source>
</evidence>
<dbReference type="PROSITE" id="PS50104">
    <property type="entry name" value="TIR"/>
    <property type="match status" value="1"/>
</dbReference>
<dbReference type="GO" id="GO:0007165">
    <property type="term" value="P:signal transduction"/>
    <property type="evidence" value="ECO:0007669"/>
    <property type="project" value="InterPro"/>
</dbReference>